<dbReference type="EMBL" id="WHUG01000002">
    <property type="protein sequence ID" value="MQA38005.1"/>
    <property type="molecule type" value="Genomic_DNA"/>
</dbReference>
<dbReference type="InterPro" id="IPR029044">
    <property type="entry name" value="Nucleotide-diphossugar_trans"/>
</dbReference>
<dbReference type="RefSeq" id="WP_152837433.1">
    <property type="nucleotide sequence ID" value="NZ_WHUG01000002.1"/>
</dbReference>
<dbReference type="InterPro" id="IPR001173">
    <property type="entry name" value="Glyco_trans_2-like"/>
</dbReference>
<gene>
    <name evidence="2" type="ORF">GEV02_07580</name>
</gene>
<dbReference type="CDD" id="cd00761">
    <property type="entry name" value="Glyco_tranf_GTA_type"/>
    <property type="match status" value="1"/>
</dbReference>
<keyword evidence="3" id="KW-1185">Reference proteome</keyword>
<dbReference type="SUPFAM" id="SSF53448">
    <property type="entry name" value="Nucleotide-diphospho-sugar transferases"/>
    <property type="match status" value="1"/>
</dbReference>
<evidence type="ECO:0000313" key="3">
    <source>
        <dbReference type="Proteomes" id="UP000440498"/>
    </source>
</evidence>
<keyword evidence="2" id="KW-0808">Transferase</keyword>
<name>A0A6A7MZ26_9BURK</name>
<evidence type="ECO:0000313" key="2">
    <source>
        <dbReference type="EMBL" id="MQA38005.1"/>
    </source>
</evidence>
<accession>A0A6A7MZ26</accession>
<dbReference type="InterPro" id="IPR050834">
    <property type="entry name" value="Glycosyltransf_2"/>
</dbReference>
<dbReference type="Gene3D" id="3.90.550.10">
    <property type="entry name" value="Spore Coat Polysaccharide Biosynthesis Protein SpsA, Chain A"/>
    <property type="match status" value="1"/>
</dbReference>
<dbReference type="GO" id="GO:0016740">
    <property type="term" value="F:transferase activity"/>
    <property type="evidence" value="ECO:0007669"/>
    <property type="project" value="UniProtKB-KW"/>
</dbReference>
<feature type="domain" description="Glycosyltransferase 2-like" evidence="1">
    <location>
        <begin position="49"/>
        <end position="177"/>
    </location>
</feature>
<dbReference type="Proteomes" id="UP000440498">
    <property type="component" value="Unassembled WGS sequence"/>
</dbReference>
<protein>
    <submittedName>
        <fullName evidence="2">Glycosyltransferase</fullName>
    </submittedName>
</protein>
<comment type="caution">
    <text evidence="2">The sequence shown here is derived from an EMBL/GenBank/DDBJ whole genome shotgun (WGS) entry which is preliminary data.</text>
</comment>
<sequence length="256" mass="29865">MLAKKVWSRCREPIRSLRDLGWRARADFRAARRGSDYQAAYELPEPLVTVCVATYNRGELLTSRCLKSLLAQDYRNLQIVVVGDCCTDDTAERVAALADPRIEFVNLTERGQYPTEPRKRWMVAGTVAVNHALSLARGQFITHLDDDDEHTPDRVSKLVALMKASRADIIWHPFDFERVPDDWQVNEAPHFAVNNVSTSSVFYHRWLRTVPWDINAWRYDEPGDWNRFRKIRFLGARTVRAPERLLKHYRERNQKA</sequence>
<evidence type="ECO:0000259" key="1">
    <source>
        <dbReference type="Pfam" id="PF00535"/>
    </source>
</evidence>
<organism evidence="2 3">
    <name type="scientific">Rugamonas aquatica</name>
    <dbReference type="NCBI Taxonomy" id="2743357"/>
    <lineage>
        <taxon>Bacteria</taxon>
        <taxon>Pseudomonadati</taxon>
        <taxon>Pseudomonadota</taxon>
        <taxon>Betaproteobacteria</taxon>
        <taxon>Burkholderiales</taxon>
        <taxon>Oxalobacteraceae</taxon>
        <taxon>Telluria group</taxon>
        <taxon>Rugamonas</taxon>
    </lineage>
</organism>
<dbReference type="PANTHER" id="PTHR43685">
    <property type="entry name" value="GLYCOSYLTRANSFERASE"/>
    <property type="match status" value="1"/>
</dbReference>
<dbReference type="Pfam" id="PF00535">
    <property type="entry name" value="Glycos_transf_2"/>
    <property type="match status" value="1"/>
</dbReference>
<proteinExistence type="predicted"/>
<dbReference type="PANTHER" id="PTHR43685:SF11">
    <property type="entry name" value="GLYCOSYLTRANSFERASE TAGX-RELATED"/>
    <property type="match status" value="1"/>
</dbReference>
<dbReference type="AlphaFoldDB" id="A0A6A7MZ26"/>
<reference evidence="2 3" key="1">
    <citation type="submission" date="2019-10" db="EMBL/GenBank/DDBJ databases">
        <title>Two novel species isolated from a subtropical stream in China.</title>
        <authorList>
            <person name="Lu H."/>
        </authorList>
    </citation>
    <scope>NUCLEOTIDE SEQUENCE [LARGE SCALE GENOMIC DNA]</scope>
    <source>
        <strain evidence="2 3">FT29W</strain>
    </source>
</reference>